<comment type="caution">
    <text evidence="3">The sequence shown here is derived from an EMBL/GenBank/DDBJ whole genome shotgun (WGS) entry which is preliminary data.</text>
</comment>
<name>A0ABS9YX35_9MYCO</name>
<sequence>MDQNLVALAFAAGMVAALNPCGFAMLPAYLALVVNGDDVGRPAAIGRALAATAAMALGFLTVFGVFGLLTVSVASTVQQYTPYLTVVVGIVLVALGIWLLSGRELTAVSWNPARLGSRWTPTAQLGSMFGYGVGYAIASLSCTVGPFLAVTGSSMRSGSILHGLLVYLAYVAGIALVVGVLAVAVAVANAALVDRMRRVLPYVNRISGVVLVVVGLYVGYYGVYEIRLFSAEGNAQDPVINAAGRLQRALAGWVYEHGAWPWVLAVVLLAVTAAVVWARRRRRRSAVPRSA</sequence>
<feature type="transmembrane region" description="Helical" evidence="1">
    <location>
        <begin position="6"/>
        <end position="32"/>
    </location>
</feature>
<gene>
    <name evidence="3" type="ORF">K9U37_13105</name>
</gene>
<keyword evidence="1" id="KW-1133">Transmembrane helix</keyword>
<keyword evidence="1" id="KW-0472">Membrane</keyword>
<evidence type="ECO:0000256" key="1">
    <source>
        <dbReference type="SAM" id="Phobius"/>
    </source>
</evidence>
<dbReference type="InterPro" id="IPR039447">
    <property type="entry name" value="UreH-like_TM_dom"/>
</dbReference>
<dbReference type="Pfam" id="PF13386">
    <property type="entry name" value="DsbD_2"/>
    <property type="match status" value="1"/>
</dbReference>
<reference evidence="3" key="1">
    <citation type="journal article" date="2022" name="ISME J.">
        <title>Identification of active gaseous-alkane degraders at natural gas seeps.</title>
        <authorList>
            <person name="Farhan Ul Haque M."/>
            <person name="Hernandez M."/>
            <person name="Crombie A.T."/>
            <person name="Murrell J.C."/>
        </authorList>
    </citation>
    <scope>NUCLEOTIDE SEQUENCE</scope>
    <source>
        <strain evidence="3">ANDR5</strain>
    </source>
</reference>
<feature type="transmembrane region" description="Helical" evidence="1">
    <location>
        <begin position="164"/>
        <end position="190"/>
    </location>
</feature>
<feature type="domain" description="Urease accessory protein UreH-like transmembrane" evidence="2">
    <location>
        <begin position="52"/>
        <end position="217"/>
    </location>
</feature>
<proteinExistence type="predicted"/>
<keyword evidence="1" id="KW-0812">Transmembrane</keyword>
<dbReference type="PANTHER" id="PTHR31272:SF4">
    <property type="entry name" value="CYTOCHROME C-TYPE BIOGENESIS PROTEIN HI_1454-RELATED"/>
    <property type="match status" value="1"/>
</dbReference>
<feature type="transmembrane region" description="Helical" evidence="1">
    <location>
        <begin position="128"/>
        <end position="152"/>
    </location>
</feature>
<feature type="transmembrane region" description="Helical" evidence="1">
    <location>
        <begin position="259"/>
        <end position="278"/>
    </location>
</feature>
<dbReference type="RefSeq" id="WP_243072042.1">
    <property type="nucleotide sequence ID" value="NZ_JAIVFL010000001.1"/>
</dbReference>
<organism evidence="3 4">
    <name type="scientific">Candidatus Mycolicibacterium alkanivorans</name>
    <dbReference type="NCBI Taxonomy" id="2954114"/>
    <lineage>
        <taxon>Bacteria</taxon>
        <taxon>Bacillati</taxon>
        <taxon>Actinomycetota</taxon>
        <taxon>Actinomycetes</taxon>
        <taxon>Mycobacteriales</taxon>
        <taxon>Mycobacteriaceae</taxon>
        <taxon>Mycolicibacterium</taxon>
    </lineage>
</organism>
<dbReference type="Proteomes" id="UP001139068">
    <property type="component" value="Unassembled WGS sequence"/>
</dbReference>
<evidence type="ECO:0000313" key="4">
    <source>
        <dbReference type="Proteomes" id="UP001139068"/>
    </source>
</evidence>
<accession>A0ABS9YX35</accession>
<feature type="transmembrane region" description="Helical" evidence="1">
    <location>
        <begin position="44"/>
        <end position="68"/>
    </location>
</feature>
<dbReference type="PANTHER" id="PTHR31272">
    <property type="entry name" value="CYTOCHROME C-TYPE BIOGENESIS PROTEIN HI_1454-RELATED"/>
    <property type="match status" value="1"/>
</dbReference>
<evidence type="ECO:0000313" key="3">
    <source>
        <dbReference type="EMBL" id="MCI4675766.1"/>
    </source>
</evidence>
<feature type="transmembrane region" description="Helical" evidence="1">
    <location>
        <begin position="202"/>
        <end position="223"/>
    </location>
</feature>
<keyword evidence="4" id="KW-1185">Reference proteome</keyword>
<protein>
    <submittedName>
        <fullName evidence="3">Cytochrome c biogenesis CcdA family protein</fullName>
    </submittedName>
</protein>
<dbReference type="EMBL" id="JAIVFL010000001">
    <property type="protein sequence ID" value="MCI4675766.1"/>
    <property type="molecule type" value="Genomic_DNA"/>
</dbReference>
<dbReference type="InterPro" id="IPR051790">
    <property type="entry name" value="Cytochrome_c-biogenesis_DsbD"/>
</dbReference>
<feature type="transmembrane region" description="Helical" evidence="1">
    <location>
        <begin position="80"/>
        <end position="100"/>
    </location>
</feature>
<evidence type="ECO:0000259" key="2">
    <source>
        <dbReference type="Pfam" id="PF13386"/>
    </source>
</evidence>